<reference evidence="5 6" key="1">
    <citation type="journal article" date="2019" name="Environ. Microbiol.">
        <title>Species interactions and distinct microbial communities in high Arctic permafrost affected cryosols are associated with the CH4 and CO2 gas fluxes.</title>
        <authorList>
            <person name="Altshuler I."/>
            <person name="Hamel J."/>
            <person name="Turney S."/>
            <person name="Magnuson E."/>
            <person name="Levesque R."/>
            <person name="Greer C."/>
            <person name="Whyte L.G."/>
        </authorList>
    </citation>
    <scope>NUCLEOTIDE SEQUENCE [LARGE SCALE GENOMIC DNA]</scope>
    <source>
        <strain evidence="5 6">S5.1</strain>
    </source>
</reference>
<evidence type="ECO:0000259" key="4">
    <source>
        <dbReference type="Pfam" id="PF13677"/>
    </source>
</evidence>
<organism evidence="5 6">
    <name type="scientific">Sphingomonas oligophenolica</name>
    <dbReference type="NCBI Taxonomy" id="301154"/>
    <lineage>
        <taxon>Bacteria</taxon>
        <taxon>Pseudomonadati</taxon>
        <taxon>Pseudomonadota</taxon>
        <taxon>Alphaproteobacteria</taxon>
        <taxon>Sphingomonadales</taxon>
        <taxon>Sphingomonadaceae</taxon>
        <taxon>Sphingomonas</taxon>
    </lineage>
</organism>
<dbReference type="Pfam" id="PF13677">
    <property type="entry name" value="MotB_plug"/>
    <property type="match status" value="1"/>
</dbReference>
<dbReference type="AlphaFoldDB" id="A0A502CT29"/>
<feature type="transmembrane region" description="Helical" evidence="3">
    <location>
        <begin position="12"/>
        <end position="32"/>
    </location>
</feature>
<accession>A0A502CT29</accession>
<dbReference type="EMBL" id="RCZK01000001">
    <property type="protein sequence ID" value="TPG15670.1"/>
    <property type="molecule type" value="Genomic_DNA"/>
</dbReference>
<keyword evidence="3" id="KW-1133">Transmembrane helix</keyword>
<keyword evidence="5" id="KW-0969">Cilium</keyword>
<sequence>MTDYPAPVTARPLWLITLADLALLLVGFFVLLQATQQLDRNALARGLRAGFDNDEPLAPMPVAATGMLDFAVGSAVIPGPTDTLVGWARDAARDPRVTLTITGSVDGTAADVDPVTRSSTILAADRARAVAATIAAVAPARMAIATAAKPGRRAAMVTLAFTGEHAPADKNRTPS</sequence>
<keyword evidence="2 3" id="KW-0472">Membrane</keyword>
<dbReference type="RefSeq" id="WP_140867105.1">
    <property type="nucleotide sequence ID" value="NZ_RCZK01000001.1"/>
</dbReference>
<dbReference type="Proteomes" id="UP000318413">
    <property type="component" value="Unassembled WGS sequence"/>
</dbReference>
<evidence type="ECO:0000313" key="6">
    <source>
        <dbReference type="Proteomes" id="UP000318413"/>
    </source>
</evidence>
<evidence type="ECO:0000256" key="3">
    <source>
        <dbReference type="SAM" id="Phobius"/>
    </source>
</evidence>
<evidence type="ECO:0000256" key="1">
    <source>
        <dbReference type="ARBA" id="ARBA00004370"/>
    </source>
</evidence>
<gene>
    <name evidence="5" type="ORF">EAH84_02455</name>
</gene>
<dbReference type="GO" id="GO:0016020">
    <property type="term" value="C:membrane"/>
    <property type="evidence" value="ECO:0007669"/>
    <property type="project" value="UniProtKB-SubCell"/>
</dbReference>
<proteinExistence type="predicted"/>
<evidence type="ECO:0000256" key="2">
    <source>
        <dbReference type="ARBA" id="ARBA00023136"/>
    </source>
</evidence>
<protein>
    <submittedName>
        <fullName evidence="5">Flagellar motor protein MotB</fullName>
    </submittedName>
</protein>
<keyword evidence="3" id="KW-0812">Transmembrane</keyword>
<dbReference type="OrthoDB" id="7585963at2"/>
<feature type="domain" description="Motility protein B-like N-terminal" evidence="4">
    <location>
        <begin position="13"/>
        <end position="42"/>
    </location>
</feature>
<comment type="caution">
    <text evidence="5">The sequence shown here is derived from an EMBL/GenBank/DDBJ whole genome shotgun (WGS) entry which is preliminary data.</text>
</comment>
<evidence type="ECO:0000313" key="5">
    <source>
        <dbReference type="EMBL" id="TPG15670.1"/>
    </source>
</evidence>
<keyword evidence="5" id="KW-0282">Flagellum</keyword>
<keyword evidence="6" id="KW-1185">Reference proteome</keyword>
<dbReference type="InterPro" id="IPR025713">
    <property type="entry name" value="MotB-like_N_dom"/>
</dbReference>
<name>A0A502CT29_9SPHN</name>
<keyword evidence="5" id="KW-0966">Cell projection</keyword>
<comment type="subcellular location">
    <subcellularLocation>
        <location evidence="1">Membrane</location>
    </subcellularLocation>
</comment>